<protein>
    <submittedName>
        <fullName evidence="6">Uncharacterized protein</fullName>
    </submittedName>
</protein>
<feature type="region of interest" description="Disordered" evidence="5">
    <location>
        <begin position="456"/>
        <end position="487"/>
    </location>
</feature>
<evidence type="ECO:0000256" key="1">
    <source>
        <dbReference type="ARBA" id="ARBA00004123"/>
    </source>
</evidence>
<dbReference type="Proteomes" id="UP001194696">
    <property type="component" value="Unassembled WGS sequence"/>
</dbReference>
<feature type="compositionally biased region" description="Polar residues" evidence="5">
    <location>
        <begin position="117"/>
        <end position="134"/>
    </location>
</feature>
<feature type="region of interest" description="Disordered" evidence="5">
    <location>
        <begin position="403"/>
        <end position="429"/>
    </location>
</feature>
<comment type="similarity">
    <text evidence="2">Belongs to the ELOF1 family.</text>
</comment>
<feature type="compositionally biased region" description="Polar residues" evidence="5">
    <location>
        <begin position="403"/>
        <end position="416"/>
    </location>
</feature>
<name>A0ABQ7K3C9_9FUNG</name>
<gene>
    <name evidence="6" type="ORF">BGZ96_006141</name>
</gene>
<reference evidence="6 7" key="1">
    <citation type="journal article" date="2020" name="Fungal Divers.">
        <title>Resolving the Mortierellaceae phylogeny through synthesis of multi-gene phylogenetics and phylogenomics.</title>
        <authorList>
            <person name="Vandepol N."/>
            <person name="Liber J."/>
            <person name="Desiro A."/>
            <person name="Na H."/>
            <person name="Kennedy M."/>
            <person name="Barry K."/>
            <person name="Grigoriev I.V."/>
            <person name="Miller A.N."/>
            <person name="O'Donnell K."/>
            <person name="Stajich J.E."/>
            <person name="Bonito G."/>
        </authorList>
    </citation>
    <scope>NUCLEOTIDE SEQUENCE [LARGE SCALE GENOMIC DNA]</scope>
    <source>
        <strain evidence="6 7">AD045</strain>
    </source>
</reference>
<sequence>MTKPSLFSQRRTLQRRNTTKREAKLDKVFDCLNCNHSKCVICKLDFGRKVGTLICETCPARYSCIINHLSKEIDVYSEWVDSLETPKQLAQTKSCPQATLTAAPPPASVEPLVGPTHTKTSSLLSATSRAQNHAQAHRRPSRSQSRSPLLRSEAPAPVHDRPNREQSLASLPGHEQSYSPLLSPRLQAQAQSSLSVPKPVQVQLQPQPHVKERVAANVSLYHDQNDDNASQMLQPGTMTATAVDSPVTVSPGQPWVQGNSREHRYSERQYHGFNQQQDYENDTNLNYQGLGSYNNYNNDHENHGFSFQIQSFGFINPRFGDHQGFGGNSQGYGGIQNFGEINQGFGGNQGYGNSNNQRLRNNNQRFRNNNQAYGTNNNQGRYGANSQISRNNKQAYYDNNNQAYETSNQGNHGAQLSANYNNNSQNNDMISSSSYSSGYYNNNTGGGNLSDYDAYSPASNTEGSSHDYANGSSTEMLYNTTGGYSDH</sequence>
<dbReference type="PANTHER" id="PTHR20934">
    <property type="entry name" value="TRANSCRIPTION ELONGATION FACTOR 1 HOMOLOG"/>
    <property type="match status" value="1"/>
</dbReference>
<accession>A0ABQ7K3C9</accession>
<dbReference type="Gene3D" id="2.20.25.190">
    <property type="match status" value="1"/>
</dbReference>
<feature type="compositionally biased region" description="Low complexity" evidence="5">
    <location>
        <begin position="417"/>
        <end position="429"/>
    </location>
</feature>
<proteinExistence type="inferred from homology"/>
<evidence type="ECO:0000313" key="7">
    <source>
        <dbReference type="Proteomes" id="UP001194696"/>
    </source>
</evidence>
<keyword evidence="3" id="KW-0862">Zinc</keyword>
<dbReference type="InterPro" id="IPR007808">
    <property type="entry name" value="Elf1"/>
</dbReference>
<keyword evidence="7" id="KW-1185">Reference proteome</keyword>
<comment type="caution">
    <text evidence="6">The sequence shown here is derived from an EMBL/GenBank/DDBJ whole genome shotgun (WGS) entry which is preliminary data.</text>
</comment>
<keyword evidence="4" id="KW-0539">Nucleus</keyword>
<evidence type="ECO:0000256" key="2">
    <source>
        <dbReference type="ARBA" id="ARBA00009730"/>
    </source>
</evidence>
<feature type="region of interest" description="Disordered" evidence="5">
    <location>
        <begin position="95"/>
        <end position="167"/>
    </location>
</feature>
<evidence type="ECO:0000256" key="4">
    <source>
        <dbReference type="ARBA" id="ARBA00023242"/>
    </source>
</evidence>
<dbReference type="Pfam" id="PF05129">
    <property type="entry name" value="Zn_ribbon_Elf1"/>
    <property type="match status" value="1"/>
</dbReference>
<dbReference type="EMBL" id="JAAAIM010000296">
    <property type="protein sequence ID" value="KAG0290385.1"/>
    <property type="molecule type" value="Genomic_DNA"/>
</dbReference>
<evidence type="ECO:0000256" key="3">
    <source>
        <dbReference type="ARBA" id="ARBA00022833"/>
    </source>
</evidence>
<evidence type="ECO:0000313" key="6">
    <source>
        <dbReference type="EMBL" id="KAG0290385.1"/>
    </source>
</evidence>
<comment type="subcellular location">
    <subcellularLocation>
        <location evidence="1">Nucleus</location>
    </subcellularLocation>
</comment>
<dbReference type="PANTHER" id="PTHR20934:SF0">
    <property type="entry name" value="TRANSCRIPTION ELONGATION FACTOR 1 HOMOLOG"/>
    <property type="match status" value="1"/>
</dbReference>
<feature type="compositionally biased region" description="Low complexity" evidence="5">
    <location>
        <begin position="142"/>
        <end position="152"/>
    </location>
</feature>
<organism evidence="6 7">
    <name type="scientific">Linnemannia gamsii</name>
    <dbReference type="NCBI Taxonomy" id="64522"/>
    <lineage>
        <taxon>Eukaryota</taxon>
        <taxon>Fungi</taxon>
        <taxon>Fungi incertae sedis</taxon>
        <taxon>Mucoromycota</taxon>
        <taxon>Mortierellomycotina</taxon>
        <taxon>Mortierellomycetes</taxon>
        <taxon>Mortierellales</taxon>
        <taxon>Mortierellaceae</taxon>
        <taxon>Linnemannia</taxon>
    </lineage>
</organism>
<dbReference type="InterPro" id="IPR038567">
    <property type="entry name" value="T_Elf1_sf"/>
</dbReference>
<evidence type="ECO:0000256" key="5">
    <source>
        <dbReference type="SAM" id="MobiDB-lite"/>
    </source>
</evidence>
<feature type="compositionally biased region" description="Polar residues" evidence="5">
    <location>
        <begin position="470"/>
        <end position="487"/>
    </location>
</feature>
<dbReference type="SUPFAM" id="SSF57783">
    <property type="entry name" value="Zinc beta-ribbon"/>
    <property type="match status" value="1"/>
</dbReference>